<organism evidence="1 2">
    <name type="scientific">Dioszegia hungarica</name>
    <dbReference type="NCBI Taxonomy" id="4972"/>
    <lineage>
        <taxon>Eukaryota</taxon>
        <taxon>Fungi</taxon>
        <taxon>Dikarya</taxon>
        <taxon>Basidiomycota</taxon>
        <taxon>Agaricomycotina</taxon>
        <taxon>Tremellomycetes</taxon>
        <taxon>Tremellales</taxon>
        <taxon>Bulleribasidiaceae</taxon>
        <taxon>Dioszegia</taxon>
    </lineage>
</organism>
<dbReference type="GeneID" id="77727857"/>
<dbReference type="RefSeq" id="XP_052945531.1">
    <property type="nucleotide sequence ID" value="XM_053088652.1"/>
</dbReference>
<dbReference type="AlphaFoldDB" id="A0AA38HB53"/>
<reference evidence="1" key="1">
    <citation type="journal article" date="2022" name="G3 (Bethesda)">
        <title>High quality genome of the basidiomycete yeast Dioszegia hungarica PDD-24b-2 isolated from cloud water.</title>
        <authorList>
            <person name="Jarrige D."/>
            <person name="Haridas S."/>
            <person name="Bleykasten-Grosshans C."/>
            <person name="Joly M."/>
            <person name="Nadalig T."/>
            <person name="Sancelme M."/>
            <person name="Vuilleumier S."/>
            <person name="Grigoriev I.V."/>
            <person name="Amato P."/>
            <person name="Bringel F."/>
        </authorList>
    </citation>
    <scope>NUCLEOTIDE SEQUENCE</scope>
    <source>
        <strain evidence="1">PDD-24b-2</strain>
    </source>
</reference>
<accession>A0AA38HB53</accession>
<name>A0AA38HB53_9TREE</name>
<proteinExistence type="predicted"/>
<dbReference type="EMBL" id="JAKWFO010000005">
    <property type="protein sequence ID" value="KAI9635754.1"/>
    <property type="molecule type" value="Genomic_DNA"/>
</dbReference>
<evidence type="ECO:0000313" key="1">
    <source>
        <dbReference type="EMBL" id="KAI9635754.1"/>
    </source>
</evidence>
<keyword evidence="2" id="KW-1185">Reference proteome</keyword>
<dbReference type="Proteomes" id="UP001164286">
    <property type="component" value="Unassembled WGS sequence"/>
</dbReference>
<gene>
    <name evidence="1" type="ORF">MKK02DRAFT_33106</name>
</gene>
<evidence type="ECO:0000313" key="2">
    <source>
        <dbReference type="Proteomes" id="UP001164286"/>
    </source>
</evidence>
<comment type="caution">
    <text evidence="1">The sequence shown here is derived from an EMBL/GenBank/DDBJ whole genome shotgun (WGS) entry which is preliminary data.</text>
</comment>
<sequence>MYEPASSGLMLHLRYMHYNLDPSSSDYLQPHQVENDQDVEIREQYQIGSQRVPVGRQARHHFLWEPLRHAFNHHFLVEIKMAQSVADEIVRVEDMMLASRRREILTKFRAGEILHPILIESLIMACSLIGFLLSDGPGPISTVYQLLVGQPELHSLEQALKVASQLKERGDEALNVNDTHLKSIRLYVEAITKLLPWFPSDYYMAPWEARLSGVGGLIVKCNINLAIAVFKSPKFRMEDTSYRILESTAQLTCVTNWEMAKILHLQGRISQDHRERLCKHQKPYLVDRKLASEGMSPSSLLFTQSAKYLRRPRGQLANQPWVGDFSPRHFASHYEALKKRLPGKASGREERWYHRGDSAGAIHMASWLGRMEKLQEEWGVQMVAAYEDDDDELAADNRRMGATSGEV</sequence>
<protein>
    <submittedName>
        <fullName evidence="1">Uncharacterized protein</fullName>
    </submittedName>
</protein>